<dbReference type="EMBL" id="SDWJ01000001">
    <property type="protein sequence ID" value="MVZ96581.1"/>
    <property type="molecule type" value="Genomic_DNA"/>
</dbReference>
<keyword evidence="1 3" id="KW-0378">Hydrolase</keyword>
<feature type="domain" description="Peptidase A2" evidence="2">
    <location>
        <begin position="80"/>
        <end position="159"/>
    </location>
</feature>
<dbReference type="CDD" id="cd05483">
    <property type="entry name" value="retropepsin_like_bacteria"/>
    <property type="match status" value="1"/>
</dbReference>
<dbReference type="InterPro" id="IPR001969">
    <property type="entry name" value="Aspartic_peptidase_AS"/>
</dbReference>
<dbReference type="GO" id="GO:0004190">
    <property type="term" value="F:aspartic-type endopeptidase activity"/>
    <property type="evidence" value="ECO:0007669"/>
    <property type="project" value="InterPro"/>
</dbReference>
<evidence type="ECO:0000313" key="4">
    <source>
        <dbReference type="Proteomes" id="UP000471147"/>
    </source>
</evidence>
<dbReference type="Proteomes" id="UP000471147">
    <property type="component" value="Unassembled WGS sequence"/>
</dbReference>
<evidence type="ECO:0000259" key="2">
    <source>
        <dbReference type="PROSITE" id="PS50175"/>
    </source>
</evidence>
<evidence type="ECO:0000313" key="3">
    <source>
        <dbReference type="EMBL" id="MVZ96581.1"/>
    </source>
</evidence>
<dbReference type="EC" id="3.4.23.-" evidence="3"/>
<dbReference type="InterPro" id="IPR011969">
    <property type="entry name" value="Clan_AA_Asp_peptidase_C"/>
</dbReference>
<dbReference type="InterPro" id="IPR034122">
    <property type="entry name" value="Retropepsin-like_bacterial"/>
</dbReference>
<dbReference type="GO" id="GO:0006508">
    <property type="term" value="P:proteolysis"/>
    <property type="evidence" value="ECO:0007669"/>
    <property type="project" value="UniProtKB-KW"/>
</dbReference>
<dbReference type="OrthoDB" id="7595324at2"/>
<accession>A0A6I4LU93</accession>
<dbReference type="Gene3D" id="2.40.70.10">
    <property type="entry name" value="Acid Proteases"/>
    <property type="match status" value="1"/>
</dbReference>
<dbReference type="InterPro" id="IPR001995">
    <property type="entry name" value="Peptidase_A2_cat"/>
</dbReference>
<dbReference type="AlphaFoldDB" id="A0A6I4LU93"/>
<dbReference type="SUPFAM" id="SSF50630">
    <property type="entry name" value="Acid proteases"/>
    <property type="match status" value="1"/>
</dbReference>
<keyword evidence="3" id="KW-0645">Protease</keyword>
<dbReference type="NCBIfam" id="TIGR02281">
    <property type="entry name" value="clan_AA_DTGA"/>
    <property type="match status" value="1"/>
</dbReference>
<protein>
    <submittedName>
        <fullName evidence="3">TIGR02281 family clan AA aspartic protease</fullName>
        <ecNumber evidence="3">3.4.23.-</ecNumber>
    </submittedName>
</protein>
<gene>
    <name evidence="3" type="ORF">EUU23_02535</name>
</gene>
<reference evidence="3 4" key="1">
    <citation type="submission" date="2019-01" db="EMBL/GenBank/DDBJ databases">
        <title>Sphingorhabdus lacus sp.nov., isolated from an oligotrophic freshwater lake.</title>
        <authorList>
            <person name="Park M."/>
        </authorList>
    </citation>
    <scope>NUCLEOTIDE SEQUENCE [LARGE SCALE GENOMIC DNA]</scope>
    <source>
        <strain evidence="3 4">IMCC26285</strain>
    </source>
</reference>
<sequence>MSFWMLAGGQLGKWALLVLPALSAVNVKPAVKPSVASGAIAVRNAGFVDITPRAVLDSGEINRAPDGLFYINAQVNGTPVRFLVDTGASTIVLTKSDAARAGVLPDNDAFDQSADTAGGATTMARTKLAHFTAAATERRDVDAVIASEGLGVSLLGQSWLSQLESLQIKGDRMVMR</sequence>
<comment type="caution">
    <text evidence="3">The sequence shown here is derived from an EMBL/GenBank/DDBJ whole genome shotgun (WGS) entry which is preliminary data.</text>
</comment>
<dbReference type="PROSITE" id="PS50175">
    <property type="entry name" value="ASP_PROT_RETROV"/>
    <property type="match status" value="1"/>
</dbReference>
<organism evidence="3 4">
    <name type="scientific">Sphingorhabdus profundilacus</name>
    <dbReference type="NCBI Taxonomy" id="2509718"/>
    <lineage>
        <taxon>Bacteria</taxon>
        <taxon>Pseudomonadati</taxon>
        <taxon>Pseudomonadota</taxon>
        <taxon>Alphaproteobacteria</taxon>
        <taxon>Sphingomonadales</taxon>
        <taxon>Sphingomonadaceae</taxon>
        <taxon>Sphingorhabdus</taxon>
    </lineage>
</organism>
<keyword evidence="4" id="KW-1185">Reference proteome</keyword>
<dbReference type="Pfam" id="PF13975">
    <property type="entry name" value="gag-asp_proteas"/>
    <property type="match status" value="1"/>
</dbReference>
<dbReference type="InterPro" id="IPR021109">
    <property type="entry name" value="Peptidase_aspartic_dom_sf"/>
</dbReference>
<proteinExistence type="predicted"/>
<dbReference type="RefSeq" id="WP_160352549.1">
    <property type="nucleotide sequence ID" value="NZ_SDWJ01000001.1"/>
</dbReference>
<evidence type="ECO:0000256" key="1">
    <source>
        <dbReference type="ARBA" id="ARBA00022801"/>
    </source>
</evidence>
<dbReference type="PROSITE" id="PS00141">
    <property type="entry name" value="ASP_PROTEASE"/>
    <property type="match status" value="1"/>
</dbReference>
<name>A0A6I4LU93_9SPHN</name>